<dbReference type="GeneID" id="69539918"/>
<accession>A0ABY8GHR5</accession>
<keyword evidence="2" id="KW-1185">Reference proteome</keyword>
<evidence type="ECO:0000313" key="2">
    <source>
        <dbReference type="Proteomes" id="UP001222680"/>
    </source>
</evidence>
<evidence type="ECO:0000313" key="1">
    <source>
        <dbReference type="EMBL" id="WFN97030.1"/>
    </source>
</evidence>
<organism evidence="1 2">
    <name type="scientific">Edwardsiella ictaluri</name>
    <dbReference type="NCBI Taxonomy" id="67780"/>
    <lineage>
        <taxon>Bacteria</taxon>
        <taxon>Pseudomonadati</taxon>
        <taxon>Pseudomonadota</taxon>
        <taxon>Gammaproteobacteria</taxon>
        <taxon>Enterobacterales</taxon>
        <taxon>Hafniaceae</taxon>
        <taxon>Edwardsiella</taxon>
    </lineage>
</organism>
<name>A0ABY8GHR5_EDWIC</name>
<gene>
    <name evidence="1" type="ORF">MAY91_02570</name>
</gene>
<sequence length="73" mass="8761">MTSAIGTVQAEDVHRQISKYIGDKQATARLELREDLDSQDEVKRQWALENIYNLRYQRRLFGWYCTIYAENYQ</sequence>
<dbReference type="EMBL" id="CP092014">
    <property type="protein sequence ID" value="WFN97030.1"/>
    <property type="molecule type" value="Genomic_DNA"/>
</dbReference>
<protein>
    <submittedName>
        <fullName evidence="1">Uncharacterized protein</fullName>
    </submittedName>
</protein>
<dbReference type="Proteomes" id="UP001222680">
    <property type="component" value="Chromosome"/>
</dbReference>
<proteinExistence type="predicted"/>
<reference evidence="1 2" key="1">
    <citation type="submission" date="2022-02" db="EMBL/GenBank/DDBJ databases">
        <title>Phenotypic, genotypic and serological characterization of Edwardsiella ictaluri from catfish and ornamental fish species.</title>
        <authorList>
            <person name="Rose D."/>
            <person name="Tekedar H.C."/>
            <person name="Waldbieser G.C."/>
            <person name="Aarattuthodi S."/>
            <person name="Griffin M.J."/>
        </authorList>
    </citation>
    <scope>NUCLEOTIDE SEQUENCE [LARGE SCALE GENOMIC DNA]</scope>
    <source>
        <strain evidence="1 2">13 TAL-140 K3</strain>
    </source>
</reference>
<dbReference type="RefSeq" id="WP_035610176.1">
    <property type="nucleotide sequence ID" value="NZ_AP028097.1"/>
</dbReference>